<dbReference type="GO" id="GO:0046872">
    <property type="term" value="F:metal ion binding"/>
    <property type="evidence" value="ECO:0007669"/>
    <property type="project" value="UniProtKB-KW"/>
</dbReference>
<dbReference type="PANTHER" id="PTHR10543">
    <property type="entry name" value="BETA-CAROTENE DIOXYGENASE"/>
    <property type="match status" value="1"/>
</dbReference>
<keyword evidence="4 5" id="KW-0408">Iron</keyword>
<dbReference type="AlphaFoldDB" id="A0A1W6LF83"/>
<evidence type="ECO:0000313" key="6">
    <source>
        <dbReference type="EMBL" id="ARN22890.1"/>
    </source>
</evidence>
<dbReference type="GO" id="GO:0016121">
    <property type="term" value="P:carotene catabolic process"/>
    <property type="evidence" value="ECO:0007669"/>
    <property type="project" value="TreeGrafter"/>
</dbReference>
<accession>A0A1W6LF83</accession>
<dbReference type="GO" id="GO:0010436">
    <property type="term" value="F:carotenoid dioxygenase activity"/>
    <property type="evidence" value="ECO:0007669"/>
    <property type="project" value="TreeGrafter"/>
</dbReference>
<evidence type="ECO:0000313" key="7">
    <source>
        <dbReference type="Proteomes" id="UP000193427"/>
    </source>
</evidence>
<dbReference type="OrthoDB" id="6636843at2"/>
<evidence type="ECO:0000256" key="5">
    <source>
        <dbReference type="PIRSR" id="PIRSR604294-1"/>
    </source>
</evidence>
<proteinExistence type="inferred from homology"/>
<feature type="binding site" evidence="5">
    <location>
        <position position="296"/>
    </location>
    <ligand>
        <name>Fe cation</name>
        <dbReference type="ChEBI" id="CHEBI:24875"/>
        <note>catalytic</note>
    </ligand>
</feature>
<keyword evidence="7" id="KW-1185">Reference proteome</keyword>
<dbReference type="Pfam" id="PF03055">
    <property type="entry name" value="RPE65"/>
    <property type="match status" value="1"/>
</dbReference>
<organism evidence="6 7">
    <name type="scientific">Piscinibacter gummiphilus</name>
    <dbReference type="NCBI Taxonomy" id="946333"/>
    <lineage>
        <taxon>Bacteria</taxon>
        <taxon>Pseudomonadati</taxon>
        <taxon>Pseudomonadota</taxon>
        <taxon>Betaproteobacteria</taxon>
        <taxon>Burkholderiales</taxon>
        <taxon>Sphaerotilaceae</taxon>
        <taxon>Piscinibacter</taxon>
    </lineage>
</organism>
<comment type="cofactor">
    <cofactor evidence="5">
        <name>Fe(2+)</name>
        <dbReference type="ChEBI" id="CHEBI:29033"/>
    </cofactor>
    <text evidence="5">Binds 1 Fe(2+) ion per subunit.</text>
</comment>
<name>A0A1W6LF83_9BURK</name>
<feature type="binding site" evidence="5">
    <location>
        <position position="182"/>
    </location>
    <ligand>
        <name>Fe cation</name>
        <dbReference type="ChEBI" id="CHEBI:24875"/>
        <note>catalytic</note>
    </ligand>
</feature>
<evidence type="ECO:0000256" key="4">
    <source>
        <dbReference type="ARBA" id="ARBA00023004"/>
    </source>
</evidence>
<dbReference type="RefSeq" id="WP_085753200.1">
    <property type="nucleotide sequence ID" value="NZ_BSPR01000015.1"/>
</dbReference>
<sequence length="479" mass="52637">MASVVEKVIRGAVSRVLGGIASFNRRWLPVPDGPYPYFTGLHEPAAGEYTVENLHVTGVLPPELDGRYLRIGPNPVHRDTRGHHWFVGDGMVHGVRLQGGQARWYRNRFVRSRKVSEALDVPMAPGPHRGRFDNVNTALVAVGGSAWALVEAGSAPVRLGDDLEQQAYDDFGGTLQGPFSAHPHRDPVTGDLHAIAYRGDEPDSVRHVVVSPEGRVRRELRIPVAHGPMVHDCAVTERYVVILDLPVTFSMKSMLSGQYFPYRWNPEHPARVGLLPKDGGVADITWVPVDPCFVFHTANAYDTADGQVVLDAVVYDRVFDGSTHGPASNPRGLERWIIDPAAGSVTRRLVDAAPQEFPRIDGRRSGLPHRFVYTLGLPEAFTPDIVGASHLFRHDLHTGERQRHDFGAGLAPGEFVFVPRHEAAAEDDGWLVGFVIDAAVDATDLVVLDATRFEGPPVASVRIPHRIPVGFHGEWFPAR</sequence>
<protein>
    <submittedName>
        <fullName evidence="6">Carotenoid oxygenase</fullName>
    </submittedName>
</protein>
<evidence type="ECO:0000256" key="3">
    <source>
        <dbReference type="ARBA" id="ARBA00023002"/>
    </source>
</evidence>
<gene>
    <name evidence="6" type="ORF">A4W93_24915</name>
</gene>
<keyword evidence="2 5" id="KW-0479">Metal-binding</keyword>
<evidence type="ECO:0000256" key="1">
    <source>
        <dbReference type="ARBA" id="ARBA00006787"/>
    </source>
</evidence>
<dbReference type="STRING" id="946333.A4W93_24915"/>
<dbReference type="Proteomes" id="UP000193427">
    <property type="component" value="Chromosome"/>
</dbReference>
<feature type="binding site" evidence="5">
    <location>
        <position position="472"/>
    </location>
    <ligand>
        <name>Fe cation</name>
        <dbReference type="ChEBI" id="CHEBI:24875"/>
        <note>catalytic</note>
    </ligand>
</feature>
<dbReference type="KEGG" id="rgu:A4W93_24915"/>
<dbReference type="PANTHER" id="PTHR10543:SF89">
    <property type="entry name" value="CAROTENOID 9,10(9',10')-CLEAVAGE DIOXYGENASE 1"/>
    <property type="match status" value="1"/>
</dbReference>
<feature type="binding site" evidence="5">
    <location>
        <position position="231"/>
    </location>
    <ligand>
        <name>Fe cation</name>
        <dbReference type="ChEBI" id="CHEBI:24875"/>
        <note>catalytic</note>
    </ligand>
</feature>
<keyword evidence="3" id="KW-0560">Oxidoreductase</keyword>
<dbReference type="EMBL" id="CP015118">
    <property type="protein sequence ID" value="ARN22890.1"/>
    <property type="molecule type" value="Genomic_DNA"/>
</dbReference>
<reference evidence="6 7" key="1">
    <citation type="submission" date="2016-04" db="EMBL/GenBank/DDBJ databases">
        <title>Complete genome sequence of natural rubber-degrading, novel Gram-negative bacterium, Rhizobacter gummiphilus strain NS21.</title>
        <authorList>
            <person name="Tabata M."/>
            <person name="Kasai D."/>
            <person name="Fukuda M."/>
        </authorList>
    </citation>
    <scope>NUCLEOTIDE SEQUENCE [LARGE SCALE GENOMIC DNA]</scope>
    <source>
        <strain evidence="6 7">NS21</strain>
    </source>
</reference>
<dbReference type="InterPro" id="IPR004294">
    <property type="entry name" value="Carotenoid_Oase"/>
</dbReference>
<evidence type="ECO:0000256" key="2">
    <source>
        <dbReference type="ARBA" id="ARBA00022723"/>
    </source>
</evidence>
<comment type="similarity">
    <text evidence="1">Belongs to the carotenoid oxygenase family.</text>
</comment>